<accession>A0A4R4VKX6</accession>
<proteinExistence type="predicted"/>
<dbReference type="RefSeq" id="WP_132597168.1">
    <property type="nucleotide sequence ID" value="NZ_SMKO01000059.1"/>
</dbReference>
<comment type="caution">
    <text evidence="1">The sequence shown here is derived from an EMBL/GenBank/DDBJ whole genome shotgun (WGS) entry which is preliminary data.</text>
</comment>
<evidence type="ECO:0000313" key="1">
    <source>
        <dbReference type="EMBL" id="TDD02974.1"/>
    </source>
</evidence>
<reference evidence="1 2" key="1">
    <citation type="submission" date="2019-03" db="EMBL/GenBank/DDBJ databases">
        <title>Draft genome sequences of novel Actinobacteria.</title>
        <authorList>
            <person name="Sahin N."/>
            <person name="Ay H."/>
            <person name="Saygin H."/>
        </authorList>
    </citation>
    <scope>NUCLEOTIDE SEQUENCE [LARGE SCALE GENOMIC DNA]</scope>
    <source>
        <strain evidence="1 2">KC310</strain>
    </source>
</reference>
<protein>
    <submittedName>
        <fullName evidence="1">Uncharacterized protein</fullName>
    </submittedName>
</protein>
<dbReference type="AlphaFoldDB" id="A0A4R4VKX6"/>
<gene>
    <name evidence="1" type="ORF">E1292_22370</name>
</gene>
<sequence>MGRVLADSHRCREGNRRNLVGDRLEIIGARWGLAGAEAILKLRAVIANNNLDQYWAFHIDRESHRVRQSRQQDGYTFTA</sequence>
<dbReference type="Proteomes" id="UP000295258">
    <property type="component" value="Unassembled WGS sequence"/>
</dbReference>
<evidence type="ECO:0000313" key="2">
    <source>
        <dbReference type="Proteomes" id="UP000295258"/>
    </source>
</evidence>
<organism evidence="1 2">
    <name type="scientific">Nonomuraea deserti</name>
    <dbReference type="NCBI Taxonomy" id="1848322"/>
    <lineage>
        <taxon>Bacteria</taxon>
        <taxon>Bacillati</taxon>
        <taxon>Actinomycetota</taxon>
        <taxon>Actinomycetes</taxon>
        <taxon>Streptosporangiales</taxon>
        <taxon>Streptosporangiaceae</taxon>
        <taxon>Nonomuraea</taxon>
    </lineage>
</organism>
<dbReference type="EMBL" id="SMKO01000059">
    <property type="protein sequence ID" value="TDD02974.1"/>
    <property type="molecule type" value="Genomic_DNA"/>
</dbReference>
<keyword evidence="2" id="KW-1185">Reference proteome</keyword>
<name>A0A4R4VKX6_9ACTN</name>